<dbReference type="InterPro" id="IPR027417">
    <property type="entry name" value="P-loop_NTPase"/>
</dbReference>
<name>A0A8J2WP22_9CRUS</name>
<keyword evidence="3" id="KW-0811">Translocation</keyword>
<dbReference type="OrthoDB" id="6358317at2759"/>
<evidence type="ECO:0000313" key="7">
    <source>
        <dbReference type="Proteomes" id="UP000789390"/>
    </source>
</evidence>
<dbReference type="InterPro" id="IPR000185">
    <property type="entry name" value="SecA"/>
</dbReference>
<sequence>MQTGVYQALQGKNGKAAGDVGFIHCVDITHGKKNSKEGNYIGFDNDVKLKIEYLEHKPQDDLINSYTPVNPSHAEGHRYAKIIPIENHETFDSCHYSVTEEAGRKKKAIIGQSLEQYFIQIEQRKRMTQSFQATCSIHLSSQTRQQLDDIESFVNQIENKQSLLQQQFTSQRVAEEKVGEGKYVKPTFIRRFDDNNIRNSCENMLEQTLGCRPVDFHSQPKPQVGVRCLNLLPTMDGVDSAIHSIYGKKNATGIYLCSDPKRYREKIAKFIRSQEKLSQSGDIRNNDKIFTFIEQFVKWRVKNGDFPTASSMKDAYMKNNASINRESIQNYKILLKEYAQFIEFPSSTLDINEMEILAIDCNITVHIYENQLSSFKYKTTLNSAQSSDRSKVHFVLYERGGGWQRLEPNEKLTTFCNELDKAFFENSYYFQINYFSELIEWLGKKKFHQNVITCIKRFNPLDGETPDELSQLLMKRLEKNYDVQHNKKGKLDGEKIVQLATDLHLLSQIVLEYNNRNISPIFYLHIVSRFEPHEWKYEFLMLEIEQRLANELSYDERNDWRKNLLYRLNDNVVFLLRERILATDKQPLTSKLVFHSEKRQLEKILRMLIKDVFDLTEIDVRHLGKLPLSDWYYELRCKVWQKKIDSRSLLLKTREGKLSLKKKAVYMLLNLEMMHGEDYCRQLTDGIQDLQKVVKKLEENLVPKSKTNRWDNRKTVHAERKVLDIIFSMKNDPVNKSFERQLEDIGKKVEESKQMQLTGNQITDLISNEWVVKGIDLTDGPSLVKFLYVFDYAVRKIFHKKEQFQLRDTQRVAIMTLLTDYTLVNSSSSSGILVQVATGEGKSLIVAGVAIAFALSRLPNEREKMGKNKVDVVTSNNILAKRDSHFLVDEGGLRDLYEYFKINVSNNCSQSEYNRVKAYDSDVVYGELSNFQRDYLLDKFYNRNIRGDRTFDFIIVDEVDCMLLDRGNNTLFLSHDIPGMEMLESLYVFIWEKIHQSMKIDDIKSAVLFDLYGAITKNNLNSIHAPLKDHPSEKNALWNHLIERKVIDSNGRLLIEDVDKITEKLIDYTSKWVHSGLNHHLTFFFRKVATRERRIRIPDHLLSFVDRHLDSWLDNALRAIQLKPDEDYVVDQDRSLSRSNTSMDLEPQVIIIDPDTGIDQTSSQWDEAIHQFLQLKEGCKLTLQSLKAVFISNTTYIKLYSKITGVSGTLGSEMERKFMMGKYKFNFFNIPTAFPKCFTLKPTIVYTSNESWLKAITEEARQTVCPSDRTRSIIIFCRSIKGVNIVYRHLIKNLKNDYSKIHRYTRDYEKLPFESAQLDVGHVIVATNLAGRGTDIKISPQLHRNGGLHVCLTYLPDSERVEEQAMGRSGRNGAPGSGILILYEAETVDEDDFLKAESEWHFSKVFSMKEERNFQELQRVSRLETDFNSICQQETFFDRFSQHYNQMKRLLLTSKYCNHEIKAICDSALDQWALWLDLTSEDVKSFYQSHEHDCWLAKQFETQISDCKGSLIDFEWIAPSRFLTMVKNMASNQSKRANLSSFNKRLTKLIESKDSFFYPAAHYYQAFILINENIEKNKNEITVALLTCERILNEYITLQNSFEEVVDQTLSRIGSSSFCVVEAYRQQKDNVIKLLHYFIGSIWSFLGTNYISVIHLQMHTRMNQIEKAEEVFNKLTDSKLIVCNVNDPKTVPNRDAIIQKVADKYGIKRSSIDEYLNDLLANAKKSNGFKEKEMEKKLKYSKMIANSRKEFWNFLVANEVLENPIECGIISQSDCDKISLDRNDSNERIKLKPLLKPASFDSITVFYDPTCTIQTDLQEKKKIMFKKSYVKKKILEYRKNMPSLQEPTYESNKYACLNLAKLKLVNLKSFGRLKKSEFAENDYLKINRNELANIWNELRNQNIIDDKGDLASDYTGHEFRYPECPNYEDSVNRLIKMTFAVELVRRDWLKAKENPRYLLAITQLPLKPYRELMHDFYTVHAVSGPRVNVNSTLDLKKVVKIIEDRQECESVIEFLETHRPSYVSCKNSGAFLLDSIERDIRASGDMSNISSELYIFGLMGFDHAIKTKDQKTSWMAISAILMMGIFQLAVGIGTNRYLRHITRNPGVGGLQDILFLIKSLRNNQTPTMAGYRRYKIRKIILDSFQPISQSDVFESWLVNPEQRQENYADFFKRSENKKPSVTPLDVDAATPHVSENQIKMNLIDQIKANVNRQLHEQCHLYGTELKKKMTQVVVKNSDIIKETLSHLYRLNGQEGAQRLVNEKMCELATNLFQRGQKKSSEWLSKVDEAIKSELSALNTIRGGRGQGKQMLGGDLLSKIINQVTETTNQMRDLRIEITHLIVESMRTFHLELKKTLETTSQQNCNTEEREISINFENKVIADMKSEITEKVDRIIELMAPKLRTHVTNNFTLMKDSFPQLFEALSQMNCATDDSSTDNLQYDNSTTNERVGNSEITRKRRNHRRNRIRNRFSRRRCIIM</sequence>
<feature type="domain" description="SecA family profile" evidence="5">
    <location>
        <begin position="720"/>
        <end position="1415"/>
    </location>
</feature>
<evidence type="ECO:0000259" key="5">
    <source>
        <dbReference type="PROSITE" id="PS51196"/>
    </source>
</evidence>
<evidence type="ECO:0000313" key="6">
    <source>
        <dbReference type="EMBL" id="CAH0113425.1"/>
    </source>
</evidence>
<evidence type="ECO:0000256" key="2">
    <source>
        <dbReference type="ARBA" id="ARBA00022927"/>
    </source>
</evidence>
<dbReference type="InterPro" id="IPR011115">
    <property type="entry name" value="SecA_DEAD"/>
</dbReference>
<dbReference type="Pfam" id="PF07517">
    <property type="entry name" value="SecA_DEAD"/>
    <property type="match status" value="1"/>
</dbReference>
<dbReference type="SUPFAM" id="SSF52540">
    <property type="entry name" value="P-loop containing nucleoside triphosphate hydrolases"/>
    <property type="match status" value="2"/>
</dbReference>
<keyword evidence="7" id="KW-1185">Reference proteome</keyword>
<dbReference type="Gene3D" id="3.40.50.300">
    <property type="entry name" value="P-loop containing nucleotide triphosphate hydrolases"/>
    <property type="match status" value="3"/>
</dbReference>
<comment type="caution">
    <text evidence="6">The sequence shown here is derived from an EMBL/GenBank/DDBJ whole genome shotgun (WGS) entry which is preliminary data.</text>
</comment>
<dbReference type="SMART" id="SM00957">
    <property type="entry name" value="SecA_DEAD"/>
    <property type="match status" value="1"/>
</dbReference>
<reference evidence="6" key="1">
    <citation type="submission" date="2021-11" db="EMBL/GenBank/DDBJ databases">
        <authorList>
            <person name="Schell T."/>
        </authorList>
    </citation>
    <scope>NUCLEOTIDE SEQUENCE</scope>
    <source>
        <strain evidence="6">M5</strain>
    </source>
</reference>
<evidence type="ECO:0000259" key="4">
    <source>
        <dbReference type="PROSITE" id="PS51194"/>
    </source>
</evidence>
<evidence type="ECO:0000256" key="3">
    <source>
        <dbReference type="ARBA" id="ARBA00023010"/>
    </source>
</evidence>
<dbReference type="GO" id="GO:0017038">
    <property type="term" value="P:protein import"/>
    <property type="evidence" value="ECO:0007669"/>
    <property type="project" value="InterPro"/>
</dbReference>
<dbReference type="PRINTS" id="PR00906">
    <property type="entry name" value="SECA"/>
</dbReference>
<evidence type="ECO:0008006" key="8">
    <source>
        <dbReference type="Google" id="ProtNLM"/>
    </source>
</evidence>
<organism evidence="6 7">
    <name type="scientific">Daphnia galeata</name>
    <dbReference type="NCBI Taxonomy" id="27404"/>
    <lineage>
        <taxon>Eukaryota</taxon>
        <taxon>Metazoa</taxon>
        <taxon>Ecdysozoa</taxon>
        <taxon>Arthropoda</taxon>
        <taxon>Crustacea</taxon>
        <taxon>Branchiopoda</taxon>
        <taxon>Diplostraca</taxon>
        <taxon>Cladocera</taxon>
        <taxon>Anomopoda</taxon>
        <taxon>Daphniidae</taxon>
        <taxon>Daphnia</taxon>
    </lineage>
</organism>
<dbReference type="PANTHER" id="PTHR30612">
    <property type="entry name" value="SECA INNER MEMBRANE COMPONENT OF SEC PROTEIN SECRETION SYSTEM"/>
    <property type="match status" value="1"/>
</dbReference>
<keyword evidence="2" id="KW-0813">Transport</keyword>
<dbReference type="InterPro" id="IPR014018">
    <property type="entry name" value="SecA_motor_DEAD"/>
</dbReference>
<dbReference type="FunFam" id="3.90.1440.10:FF:000007">
    <property type="entry name" value="Uncharacterized protein"/>
    <property type="match status" value="1"/>
</dbReference>
<dbReference type="GO" id="GO:0006605">
    <property type="term" value="P:protein targeting"/>
    <property type="evidence" value="ECO:0007669"/>
    <property type="project" value="InterPro"/>
</dbReference>
<proteinExistence type="predicted"/>
<evidence type="ECO:0000256" key="1">
    <source>
        <dbReference type="ARBA" id="ARBA00022490"/>
    </source>
</evidence>
<dbReference type="SUPFAM" id="SSF81767">
    <property type="entry name" value="Pre-protein crosslinking domain of SecA"/>
    <property type="match status" value="1"/>
</dbReference>
<dbReference type="InterPro" id="IPR001650">
    <property type="entry name" value="Helicase_C-like"/>
</dbReference>
<dbReference type="GO" id="GO:0006886">
    <property type="term" value="P:intracellular protein transport"/>
    <property type="evidence" value="ECO:0007669"/>
    <property type="project" value="InterPro"/>
</dbReference>
<dbReference type="InterPro" id="IPR036670">
    <property type="entry name" value="SecA_X-link_sf"/>
</dbReference>
<dbReference type="GO" id="GO:0016020">
    <property type="term" value="C:membrane"/>
    <property type="evidence" value="ECO:0007669"/>
    <property type="project" value="InterPro"/>
</dbReference>
<dbReference type="PROSITE" id="PS51196">
    <property type="entry name" value="SECA_MOTOR_DEAD"/>
    <property type="match status" value="1"/>
</dbReference>
<keyword evidence="1" id="KW-0963">Cytoplasm</keyword>
<dbReference type="GO" id="GO:0005524">
    <property type="term" value="F:ATP binding"/>
    <property type="evidence" value="ECO:0007669"/>
    <property type="project" value="InterPro"/>
</dbReference>
<protein>
    <recommendedName>
        <fullName evidence="8">Helicase c-terminal domain containing protein</fullName>
    </recommendedName>
</protein>
<dbReference type="Gene3D" id="3.90.1440.10">
    <property type="entry name" value="SecA, preprotein cross-linking domain"/>
    <property type="match status" value="1"/>
</dbReference>
<keyword evidence="2" id="KW-0653">Protein transport</keyword>
<feature type="domain" description="Helicase C-terminal" evidence="4">
    <location>
        <begin position="1248"/>
        <end position="1421"/>
    </location>
</feature>
<dbReference type="EMBL" id="CAKKLH010000339">
    <property type="protein sequence ID" value="CAH0113425.1"/>
    <property type="molecule type" value="Genomic_DNA"/>
</dbReference>
<gene>
    <name evidence="6" type="ORF">DGAL_LOCUS17321</name>
</gene>
<accession>A0A8J2WP22</accession>
<dbReference type="PROSITE" id="PS51194">
    <property type="entry name" value="HELICASE_CTER"/>
    <property type="match status" value="1"/>
</dbReference>
<dbReference type="Proteomes" id="UP000789390">
    <property type="component" value="Unassembled WGS sequence"/>
</dbReference>
<dbReference type="PANTHER" id="PTHR30612:SF0">
    <property type="entry name" value="CHLOROPLAST PROTEIN-TRANSPORTING ATPASE"/>
    <property type="match status" value="1"/>
</dbReference>